<dbReference type="Pfam" id="PF00294">
    <property type="entry name" value="PfkB"/>
    <property type="match status" value="1"/>
</dbReference>
<dbReference type="InterPro" id="IPR029056">
    <property type="entry name" value="Ribokinase-like"/>
</dbReference>
<organism evidence="4">
    <name type="scientific">hydrothermal vent metagenome</name>
    <dbReference type="NCBI Taxonomy" id="652676"/>
    <lineage>
        <taxon>unclassified sequences</taxon>
        <taxon>metagenomes</taxon>
        <taxon>ecological metagenomes</taxon>
    </lineage>
</organism>
<dbReference type="GO" id="GO:0016301">
    <property type="term" value="F:kinase activity"/>
    <property type="evidence" value="ECO:0007669"/>
    <property type="project" value="UniProtKB-KW"/>
</dbReference>
<dbReference type="EMBL" id="UOEU01000209">
    <property type="protein sequence ID" value="VAW31381.1"/>
    <property type="molecule type" value="Genomic_DNA"/>
</dbReference>
<name>A0A3B0UJR6_9ZZZZ</name>
<feature type="domain" description="Carbohydrate kinase PfkB" evidence="3">
    <location>
        <begin position="35"/>
        <end position="139"/>
    </location>
</feature>
<dbReference type="InterPro" id="IPR011611">
    <property type="entry name" value="PfkB_dom"/>
</dbReference>
<evidence type="ECO:0000313" key="4">
    <source>
        <dbReference type="EMBL" id="VAW31381.1"/>
    </source>
</evidence>
<dbReference type="Gene3D" id="3.40.1190.20">
    <property type="match status" value="1"/>
</dbReference>
<dbReference type="SUPFAM" id="SSF53613">
    <property type="entry name" value="Ribokinase-like"/>
    <property type="match status" value="1"/>
</dbReference>
<evidence type="ECO:0000256" key="1">
    <source>
        <dbReference type="ARBA" id="ARBA00022679"/>
    </source>
</evidence>
<accession>A0A3B0UJR6</accession>
<reference evidence="4" key="1">
    <citation type="submission" date="2018-06" db="EMBL/GenBank/DDBJ databases">
        <authorList>
            <person name="Zhirakovskaya E."/>
        </authorList>
    </citation>
    <scope>NUCLEOTIDE SEQUENCE</scope>
</reference>
<keyword evidence="1" id="KW-0808">Transferase</keyword>
<protein>
    <recommendedName>
        <fullName evidence="3">Carbohydrate kinase PfkB domain-containing protein</fullName>
    </recommendedName>
</protein>
<dbReference type="PANTHER" id="PTHR10584">
    <property type="entry name" value="SUGAR KINASE"/>
    <property type="match status" value="1"/>
</dbReference>
<evidence type="ECO:0000256" key="2">
    <source>
        <dbReference type="ARBA" id="ARBA00022777"/>
    </source>
</evidence>
<proteinExistence type="predicted"/>
<keyword evidence="2" id="KW-0418">Kinase</keyword>
<dbReference type="GO" id="GO:0005829">
    <property type="term" value="C:cytosol"/>
    <property type="evidence" value="ECO:0007669"/>
    <property type="project" value="TreeGrafter"/>
</dbReference>
<dbReference type="AlphaFoldDB" id="A0A3B0UJR6"/>
<evidence type="ECO:0000259" key="3">
    <source>
        <dbReference type="Pfam" id="PF00294"/>
    </source>
</evidence>
<gene>
    <name evidence="4" type="ORF">MNBD_CHLOROFLEXI01-4063</name>
</gene>
<dbReference type="PANTHER" id="PTHR10584:SF166">
    <property type="entry name" value="RIBOKINASE"/>
    <property type="match status" value="1"/>
</dbReference>
<sequence length="151" mass="16444">MQVQQAAIPIATDVHTITHLDGDYNRDYIAAANILFMSGEQLPVSPEKWAKKVQNRFGTEIVVIGLGAKGALLTVRSDNFCERLPAVKTRPVINSIGAGDALFSAFNHFYRTSQNPYTALQRAILFASYKISSPGAAAGFLTEINKNKDSV</sequence>